<dbReference type="AlphaFoldDB" id="A0A9N9IHN2"/>
<evidence type="ECO:0000313" key="2">
    <source>
        <dbReference type="Proteomes" id="UP000789375"/>
    </source>
</evidence>
<reference evidence="1" key="1">
    <citation type="submission" date="2021-06" db="EMBL/GenBank/DDBJ databases">
        <authorList>
            <person name="Kallberg Y."/>
            <person name="Tangrot J."/>
            <person name="Rosling A."/>
        </authorList>
    </citation>
    <scope>NUCLEOTIDE SEQUENCE</scope>
    <source>
        <strain evidence="1">87-6 pot B 2015</strain>
    </source>
</reference>
<feature type="non-terminal residue" evidence="1">
    <location>
        <position position="46"/>
    </location>
</feature>
<evidence type="ECO:0000313" key="1">
    <source>
        <dbReference type="EMBL" id="CAG8734455.1"/>
    </source>
</evidence>
<proteinExistence type="predicted"/>
<feature type="non-terminal residue" evidence="1">
    <location>
        <position position="1"/>
    </location>
</feature>
<keyword evidence="2" id="KW-1185">Reference proteome</keyword>
<sequence length="46" mass="5566">LDVSEFLKDFDEFIRDLDIFLEEKLDNIKIVQEKINENWNPNLAIE</sequence>
<name>A0A9N9IHN2_FUNMO</name>
<organism evidence="1 2">
    <name type="scientific">Funneliformis mosseae</name>
    <name type="common">Endomycorrhizal fungus</name>
    <name type="synonym">Glomus mosseae</name>
    <dbReference type="NCBI Taxonomy" id="27381"/>
    <lineage>
        <taxon>Eukaryota</taxon>
        <taxon>Fungi</taxon>
        <taxon>Fungi incertae sedis</taxon>
        <taxon>Mucoromycota</taxon>
        <taxon>Glomeromycotina</taxon>
        <taxon>Glomeromycetes</taxon>
        <taxon>Glomerales</taxon>
        <taxon>Glomeraceae</taxon>
        <taxon>Funneliformis</taxon>
    </lineage>
</organism>
<protein>
    <submittedName>
        <fullName evidence="1">10406_t:CDS:1</fullName>
    </submittedName>
</protein>
<dbReference type="Proteomes" id="UP000789375">
    <property type="component" value="Unassembled WGS sequence"/>
</dbReference>
<comment type="caution">
    <text evidence="1">The sequence shown here is derived from an EMBL/GenBank/DDBJ whole genome shotgun (WGS) entry which is preliminary data.</text>
</comment>
<dbReference type="EMBL" id="CAJVPP010018086">
    <property type="protein sequence ID" value="CAG8734455.1"/>
    <property type="molecule type" value="Genomic_DNA"/>
</dbReference>
<gene>
    <name evidence="1" type="ORF">FMOSSE_LOCUS15814</name>
</gene>
<accession>A0A9N9IHN2</accession>